<protein>
    <submittedName>
        <fullName evidence="5">NUDIX hydrolase</fullName>
    </submittedName>
</protein>
<evidence type="ECO:0000256" key="3">
    <source>
        <dbReference type="RuleBase" id="RU003476"/>
    </source>
</evidence>
<dbReference type="GO" id="GO:0006167">
    <property type="term" value="P:AMP biosynthetic process"/>
    <property type="evidence" value="ECO:0007669"/>
    <property type="project" value="TreeGrafter"/>
</dbReference>
<dbReference type="GO" id="GO:0004081">
    <property type="term" value="F:bis(5'-nucleosyl)-tetraphosphatase (asymmetrical) activity"/>
    <property type="evidence" value="ECO:0007669"/>
    <property type="project" value="TreeGrafter"/>
</dbReference>
<reference evidence="5" key="1">
    <citation type="submission" date="2021-01" db="EMBL/GenBank/DDBJ databases">
        <title>Genome sequence of strain Noviherbaspirillum sp. DKR-6.</title>
        <authorList>
            <person name="Chaudhary D.K."/>
        </authorList>
    </citation>
    <scope>NUCLEOTIDE SEQUENCE</scope>
    <source>
        <strain evidence="5">DKR-6</strain>
    </source>
</reference>
<proteinExistence type="inferred from homology"/>
<evidence type="ECO:0000313" key="6">
    <source>
        <dbReference type="Proteomes" id="UP000622890"/>
    </source>
</evidence>
<sequence>MEIEQCETSCGTLVINARGQIILGHVSGTNHWDIPKGRQEIGELPLQAAMRELWEETGMQLSEDFFEEIGNFSYRPGKRLHLYRAYVASAVQDLGELHCHTCFPCEEGCTPVPAMDDYCWASREDLTHLCHQRLAERLLAVAW</sequence>
<dbReference type="Proteomes" id="UP000622890">
    <property type="component" value="Unassembled WGS sequence"/>
</dbReference>
<evidence type="ECO:0000259" key="4">
    <source>
        <dbReference type="PROSITE" id="PS51462"/>
    </source>
</evidence>
<dbReference type="PROSITE" id="PS00893">
    <property type="entry name" value="NUDIX_BOX"/>
    <property type="match status" value="1"/>
</dbReference>
<dbReference type="PRINTS" id="PR00502">
    <property type="entry name" value="NUDIXFAMILY"/>
</dbReference>
<evidence type="ECO:0000256" key="1">
    <source>
        <dbReference type="ARBA" id="ARBA00001946"/>
    </source>
</evidence>
<dbReference type="InterPro" id="IPR051325">
    <property type="entry name" value="Nudix_hydrolase_domain"/>
</dbReference>
<dbReference type="PROSITE" id="PS51462">
    <property type="entry name" value="NUDIX"/>
    <property type="match status" value="1"/>
</dbReference>
<keyword evidence="6" id="KW-1185">Reference proteome</keyword>
<dbReference type="Gene3D" id="3.90.79.10">
    <property type="entry name" value="Nucleoside Triphosphate Pyrophosphohydrolase"/>
    <property type="match status" value="1"/>
</dbReference>
<dbReference type="AlphaFoldDB" id="A0A934W591"/>
<gene>
    <name evidence="5" type="ORF">JJB74_32790</name>
</gene>
<dbReference type="InterPro" id="IPR015797">
    <property type="entry name" value="NUDIX_hydrolase-like_dom_sf"/>
</dbReference>
<dbReference type="PANTHER" id="PTHR21340">
    <property type="entry name" value="DIADENOSINE 5,5-P1,P4-TETRAPHOSPHATE PYROPHOSPHOHYDROLASE MUTT"/>
    <property type="match status" value="1"/>
</dbReference>
<dbReference type="PANTHER" id="PTHR21340:SF0">
    <property type="entry name" value="BIS(5'-NUCLEOSYL)-TETRAPHOSPHATASE [ASYMMETRICAL]"/>
    <property type="match status" value="1"/>
</dbReference>
<evidence type="ECO:0000256" key="2">
    <source>
        <dbReference type="ARBA" id="ARBA00022801"/>
    </source>
</evidence>
<name>A0A934W591_9BURK</name>
<dbReference type="InterPro" id="IPR020476">
    <property type="entry name" value="Nudix_hydrolase"/>
</dbReference>
<accession>A0A934W591</accession>
<dbReference type="InterPro" id="IPR000086">
    <property type="entry name" value="NUDIX_hydrolase_dom"/>
</dbReference>
<dbReference type="Pfam" id="PF00293">
    <property type="entry name" value="NUDIX"/>
    <property type="match status" value="1"/>
</dbReference>
<dbReference type="SUPFAM" id="SSF55811">
    <property type="entry name" value="Nudix"/>
    <property type="match status" value="1"/>
</dbReference>
<comment type="similarity">
    <text evidence="3">Belongs to the Nudix hydrolase family.</text>
</comment>
<keyword evidence="2 3" id="KW-0378">Hydrolase</keyword>
<dbReference type="EMBL" id="JAEPBG010000059">
    <property type="protein sequence ID" value="MBK4739376.1"/>
    <property type="molecule type" value="Genomic_DNA"/>
</dbReference>
<organism evidence="5 6">
    <name type="scientific">Noviherbaspirillum pedocola</name>
    <dbReference type="NCBI Taxonomy" id="2801341"/>
    <lineage>
        <taxon>Bacteria</taxon>
        <taxon>Pseudomonadati</taxon>
        <taxon>Pseudomonadota</taxon>
        <taxon>Betaproteobacteria</taxon>
        <taxon>Burkholderiales</taxon>
        <taxon>Oxalobacteraceae</taxon>
        <taxon>Noviherbaspirillum</taxon>
    </lineage>
</organism>
<dbReference type="RefSeq" id="WP_200598741.1">
    <property type="nucleotide sequence ID" value="NZ_JAEPBG010000059.1"/>
</dbReference>
<comment type="caution">
    <text evidence="5">The sequence shown here is derived from an EMBL/GenBank/DDBJ whole genome shotgun (WGS) entry which is preliminary data.</text>
</comment>
<comment type="cofactor">
    <cofactor evidence="1">
        <name>Mg(2+)</name>
        <dbReference type="ChEBI" id="CHEBI:18420"/>
    </cofactor>
</comment>
<feature type="domain" description="Nudix hydrolase" evidence="4">
    <location>
        <begin position="5"/>
        <end position="143"/>
    </location>
</feature>
<dbReference type="GO" id="GO:0006754">
    <property type="term" value="P:ATP biosynthetic process"/>
    <property type="evidence" value="ECO:0007669"/>
    <property type="project" value="TreeGrafter"/>
</dbReference>
<evidence type="ECO:0000313" key="5">
    <source>
        <dbReference type="EMBL" id="MBK4739376.1"/>
    </source>
</evidence>
<dbReference type="InterPro" id="IPR020084">
    <property type="entry name" value="NUDIX_hydrolase_CS"/>
</dbReference>